<name>A0AAD6BRE3_9TELE</name>
<dbReference type="PANTHER" id="PTHR28474">
    <property type="entry name" value="TRANSMEMBRANE PROTEIN 72"/>
    <property type="match status" value="1"/>
</dbReference>
<evidence type="ECO:0008006" key="5">
    <source>
        <dbReference type="Google" id="ProtNLM"/>
    </source>
</evidence>
<evidence type="ECO:0000313" key="3">
    <source>
        <dbReference type="EMBL" id="KAJ4948852.1"/>
    </source>
</evidence>
<keyword evidence="2" id="KW-1133">Transmembrane helix</keyword>
<feature type="transmembrane region" description="Helical" evidence="2">
    <location>
        <begin position="57"/>
        <end position="80"/>
    </location>
</feature>
<keyword evidence="2" id="KW-0812">Transmembrane</keyword>
<evidence type="ECO:0000256" key="1">
    <source>
        <dbReference type="SAM" id="MobiDB-lite"/>
    </source>
</evidence>
<evidence type="ECO:0000256" key="2">
    <source>
        <dbReference type="SAM" id="Phobius"/>
    </source>
</evidence>
<feature type="compositionally biased region" description="Acidic residues" evidence="1">
    <location>
        <begin position="253"/>
        <end position="267"/>
    </location>
</feature>
<evidence type="ECO:0000313" key="4">
    <source>
        <dbReference type="Proteomes" id="UP001219934"/>
    </source>
</evidence>
<keyword evidence="2" id="KW-0472">Membrane</keyword>
<dbReference type="AlphaFoldDB" id="A0AAD6BRE3"/>
<proteinExistence type="predicted"/>
<dbReference type="InterPro" id="IPR032055">
    <property type="entry name" value="TMEM72"/>
</dbReference>
<sequence>MTLLMETFCVVKQGQQFREVQRKVRRIYLGVSHCRALTVFCAVGVETLHQGEFNSLGIYLLVSSVGIMMLELAYFLDTLMVMCLPCPPDWQLFVLWGKMAHVGGFHKFLYYSIMSVVCFLHPVLVWHAIIPGIMLLVTALFNFILSKKTKPKPPKRPQGSHSDQGPTTVCVAETAASNSTDSFFHVVTGRRREGPALATRDRCLGPGGRGESVQAMLELEQTAAPKGTDRERRWWKEARLISFRGREEPVEREMEEMDGYCEPEPDTTSDTAPMITD</sequence>
<dbReference type="Proteomes" id="UP001219934">
    <property type="component" value="Unassembled WGS sequence"/>
</dbReference>
<protein>
    <recommendedName>
        <fullName evidence="5">Transmembrane protein 72</fullName>
    </recommendedName>
</protein>
<feature type="region of interest" description="Disordered" evidence="1">
    <location>
        <begin position="246"/>
        <end position="277"/>
    </location>
</feature>
<comment type="caution">
    <text evidence="3">The sequence shown here is derived from an EMBL/GenBank/DDBJ whole genome shotgun (WGS) entry which is preliminary data.</text>
</comment>
<accession>A0AAD6BRE3</accession>
<dbReference type="Pfam" id="PF16054">
    <property type="entry name" value="TMEM72"/>
    <property type="match status" value="1"/>
</dbReference>
<keyword evidence="4" id="KW-1185">Reference proteome</keyword>
<organism evidence="3 4">
    <name type="scientific">Pogonophryne albipinna</name>
    <dbReference type="NCBI Taxonomy" id="1090488"/>
    <lineage>
        <taxon>Eukaryota</taxon>
        <taxon>Metazoa</taxon>
        <taxon>Chordata</taxon>
        <taxon>Craniata</taxon>
        <taxon>Vertebrata</taxon>
        <taxon>Euteleostomi</taxon>
        <taxon>Actinopterygii</taxon>
        <taxon>Neopterygii</taxon>
        <taxon>Teleostei</taxon>
        <taxon>Neoteleostei</taxon>
        <taxon>Acanthomorphata</taxon>
        <taxon>Eupercaria</taxon>
        <taxon>Perciformes</taxon>
        <taxon>Notothenioidei</taxon>
        <taxon>Pogonophryne</taxon>
    </lineage>
</organism>
<dbReference type="EMBL" id="JAPTMU010000001">
    <property type="protein sequence ID" value="KAJ4948852.1"/>
    <property type="molecule type" value="Genomic_DNA"/>
</dbReference>
<dbReference type="PANTHER" id="PTHR28474:SF1">
    <property type="entry name" value="TRANSMEMBRANE PROTEIN 72"/>
    <property type="match status" value="1"/>
</dbReference>
<reference evidence="3" key="1">
    <citation type="submission" date="2022-11" db="EMBL/GenBank/DDBJ databases">
        <title>Chromosome-level genome of Pogonophryne albipinna.</title>
        <authorList>
            <person name="Jo E."/>
        </authorList>
    </citation>
    <scope>NUCLEOTIDE SEQUENCE</scope>
    <source>
        <strain evidence="3">SGF0006</strain>
        <tissue evidence="3">Muscle</tissue>
    </source>
</reference>
<gene>
    <name evidence="3" type="ORF">JOQ06_020375</name>
</gene>
<feature type="transmembrane region" description="Helical" evidence="2">
    <location>
        <begin position="125"/>
        <end position="145"/>
    </location>
</feature>